<feature type="signal peptide" evidence="1">
    <location>
        <begin position="1"/>
        <end position="21"/>
    </location>
</feature>
<name>A0A0M3I4M0_ASCLU</name>
<dbReference type="WBParaSite" id="ALUE_0001175601-mRNA-1">
    <property type="protein sequence ID" value="ALUE_0001175601-mRNA-1"/>
    <property type="gene ID" value="ALUE_0001175601"/>
</dbReference>
<keyword evidence="2" id="KW-1185">Reference proteome</keyword>
<reference evidence="3" key="1">
    <citation type="submission" date="2017-02" db="UniProtKB">
        <authorList>
            <consortium name="WormBaseParasite"/>
        </authorList>
    </citation>
    <scope>IDENTIFICATION</scope>
</reference>
<proteinExistence type="predicted"/>
<accession>A0A0M3I4M0</accession>
<feature type="chain" id="PRO_5005656614" evidence="1">
    <location>
        <begin position="22"/>
        <end position="87"/>
    </location>
</feature>
<evidence type="ECO:0000313" key="2">
    <source>
        <dbReference type="Proteomes" id="UP000036681"/>
    </source>
</evidence>
<keyword evidence="1" id="KW-0732">Signal</keyword>
<protein>
    <submittedName>
        <fullName evidence="3">Uncharacterized protein</fullName>
    </submittedName>
</protein>
<sequence>MAKTSTIWIIILLALCGFTAAFPPSLIESMRLKRQSAAYVPSSCNTCGELGYGRGLGSYFYGQMGGGVNNNYGGTNIGKINVKNINA</sequence>
<evidence type="ECO:0000313" key="3">
    <source>
        <dbReference type="WBParaSite" id="ALUE_0001175601-mRNA-1"/>
    </source>
</evidence>
<evidence type="ECO:0000256" key="1">
    <source>
        <dbReference type="SAM" id="SignalP"/>
    </source>
</evidence>
<dbReference type="AlphaFoldDB" id="A0A0M3I4M0"/>
<dbReference type="Proteomes" id="UP000036681">
    <property type="component" value="Unplaced"/>
</dbReference>
<organism evidence="2 3">
    <name type="scientific">Ascaris lumbricoides</name>
    <name type="common">Giant roundworm</name>
    <dbReference type="NCBI Taxonomy" id="6252"/>
    <lineage>
        <taxon>Eukaryota</taxon>
        <taxon>Metazoa</taxon>
        <taxon>Ecdysozoa</taxon>
        <taxon>Nematoda</taxon>
        <taxon>Chromadorea</taxon>
        <taxon>Rhabditida</taxon>
        <taxon>Spirurina</taxon>
        <taxon>Ascaridomorpha</taxon>
        <taxon>Ascaridoidea</taxon>
        <taxon>Ascarididae</taxon>
        <taxon>Ascaris</taxon>
    </lineage>
</organism>